<name>A0A7R9A549_9CRUS</name>
<evidence type="ECO:0000313" key="8">
    <source>
        <dbReference type="Proteomes" id="UP000677054"/>
    </source>
</evidence>
<gene>
    <name evidence="7" type="ORF">DSTB1V02_LOCUS8431</name>
</gene>
<reference evidence="7" key="1">
    <citation type="submission" date="2020-11" db="EMBL/GenBank/DDBJ databases">
        <authorList>
            <person name="Tran Van P."/>
        </authorList>
    </citation>
    <scope>NUCLEOTIDE SEQUENCE</scope>
</reference>
<evidence type="ECO:0000313" key="7">
    <source>
        <dbReference type="EMBL" id="CAD7248620.1"/>
    </source>
</evidence>
<dbReference type="GO" id="GO:0008270">
    <property type="term" value="F:zinc ion binding"/>
    <property type="evidence" value="ECO:0007669"/>
    <property type="project" value="UniProtKB-KW"/>
</dbReference>
<organism evidence="7">
    <name type="scientific">Darwinula stevensoni</name>
    <dbReference type="NCBI Taxonomy" id="69355"/>
    <lineage>
        <taxon>Eukaryota</taxon>
        <taxon>Metazoa</taxon>
        <taxon>Ecdysozoa</taxon>
        <taxon>Arthropoda</taxon>
        <taxon>Crustacea</taxon>
        <taxon>Oligostraca</taxon>
        <taxon>Ostracoda</taxon>
        <taxon>Podocopa</taxon>
        <taxon>Podocopida</taxon>
        <taxon>Darwinulocopina</taxon>
        <taxon>Darwinuloidea</taxon>
        <taxon>Darwinulidae</taxon>
        <taxon>Darwinula</taxon>
    </lineage>
</organism>
<evidence type="ECO:0000256" key="2">
    <source>
        <dbReference type="ARBA" id="ARBA00022723"/>
    </source>
</evidence>
<dbReference type="GO" id="GO:0005634">
    <property type="term" value="C:nucleus"/>
    <property type="evidence" value="ECO:0007669"/>
    <property type="project" value="UniProtKB-SubCell"/>
</dbReference>
<keyword evidence="3" id="KW-0863">Zinc-finger</keyword>
<evidence type="ECO:0000256" key="4">
    <source>
        <dbReference type="ARBA" id="ARBA00022833"/>
    </source>
</evidence>
<evidence type="ECO:0000256" key="1">
    <source>
        <dbReference type="ARBA" id="ARBA00004123"/>
    </source>
</evidence>
<feature type="domain" description="3CxxC-type" evidence="6">
    <location>
        <begin position="140"/>
        <end position="205"/>
    </location>
</feature>
<keyword evidence="2" id="KW-0479">Metal-binding</keyword>
<dbReference type="SMART" id="SM01328">
    <property type="entry name" value="zf-3CxxC"/>
    <property type="match status" value="1"/>
</dbReference>
<dbReference type="InterPro" id="IPR036388">
    <property type="entry name" value="WH-like_DNA-bd_sf"/>
</dbReference>
<dbReference type="Pfam" id="PF17180">
    <property type="entry name" value="Zn_ribbon_3CxxC_2"/>
    <property type="match status" value="1"/>
</dbReference>
<dbReference type="Pfam" id="PF13384">
    <property type="entry name" value="HTH_23"/>
    <property type="match status" value="1"/>
</dbReference>
<evidence type="ECO:0000256" key="3">
    <source>
        <dbReference type="ARBA" id="ARBA00022771"/>
    </source>
</evidence>
<accession>A0A7R9A549</accession>
<dbReference type="AlphaFoldDB" id="A0A7R9A549"/>
<proteinExistence type="predicted"/>
<feature type="compositionally biased region" description="Basic and acidic residues" evidence="5">
    <location>
        <begin position="8"/>
        <end position="49"/>
    </location>
</feature>
<comment type="subcellular location">
    <subcellularLocation>
        <location evidence="1">Nucleus</location>
    </subcellularLocation>
</comment>
<dbReference type="Proteomes" id="UP000677054">
    <property type="component" value="Unassembled WGS sequence"/>
</dbReference>
<dbReference type="EMBL" id="CAJPEV010001926">
    <property type="protein sequence ID" value="CAG0894913.1"/>
    <property type="molecule type" value="Genomic_DNA"/>
</dbReference>
<keyword evidence="8" id="KW-1185">Reference proteome</keyword>
<protein>
    <recommendedName>
        <fullName evidence="6">3CxxC-type domain-containing protein</fullName>
    </recommendedName>
</protein>
<dbReference type="SUPFAM" id="SSF46689">
    <property type="entry name" value="Homeodomain-like"/>
    <property type="match status" value="1"/>
</dbReference>
<sequence length="232" mass="26326">MPAQLTEKVMKAPIVKEHSPNGSAEEKVKANAEGGKENVPPGEEKHFNEDAQAQTEKQDSDKDDEAKTTEENGEEEDQPSDMASKPSREAVIYMFQQGHSPAKIIKELKLPRSTVYKAIARYKEDEPAIEKLTPYQGKKRSFGRYNCPKCSSEWYSANSWANMGQSCRNCDINVYPCNQWRLLRGKQKHRGKPHLEDLCEKCETLGVSCTTYFEDPDQMSQNEQPKSDSETD</sequence>
<dbReference type="OrthoDB" id="10038672at2759"/>
<dbReference type="InterPro" id="IPR009057">
    <property type="entry name" value="Homeodomain-like_sf"/>
</dbReference>
<dbReference type="InterPro" id="IPR033446">
    <property type="entry name" value="ZCCHC24_Znf-3CxxC"/>
</dbReference>
<feature type="region of interest" description="Disordered" evidence="5">
    <location>
        <begin position="1"/>
        <end position="85"/>
    </location>
</feature>
<evidence type="ECO:0000256" key="5">
    <source>
        <dbReference type="SAM" id="MobiDB-lite"/>
    </source>
</evidence>
<dbReference type="Gene3D" id="1.10.10.10">
    <property type="entry name" value="Winged helix-like DNA-binding domain superfamily/Winged helix DNA-binding domain"/>
    <property type="match status" value="1"/>
</dbReference>
<evidence type="ECO:0000259" key="6">
    <source>
        <dbReference type="SMART" id="SM01328"/>
    </source>
</evidence>
<dbReference type="InterPro" id="IPR027377">
    <property type="entry name" value="ZAR1/RTP1-5-like_Znf-3CxxC"/>
</dbReference>
<dbReference type="EMBL" id="LR901443">
    <property type="protein sequence ID" value="CAD7248620.1"/>
    <property type="molecule type" value="Genomic_DNA"/>
</dbReference>
<feature type="compositionally biased region" description="Basic and acidic residues" evidence="5">
    <location>
        <begin position="56"/>
        <end position="70"/>
    </location>
</feature>
<keyword evidence="4" id="KW-0862">Zinc</keyword>